<proteinExistence type="predicted"/>
<feature type="chain" id="PRO_5043410033" description="Lipoprotein" evidence="2">
    <location>
        <begin position="21"/>
        <end position="104"/>
    </location>
</feature>
<feature type="region of interest" description="Disordered" evidence="1">
    <location>
        <begin position="71"/>
        <end position="104"/>
    </location>
</feature>
<reference evidence="3 4" key="1">
    <citation type="submission" date="2016-08" db="EMBL/GenBank/DDBJ databases">
        <title>Campylobacter species from sea mammals.</title>
        <authorList>
            <person name="Gilbert M.J."/>
            <person name="Byrne B.A."/>
            <person name="Zomer A.L."/>
            <person name="Wagenaar J.A."/>
        </authorList>
    </citation>
    <scope>NUCLEOTIDE SEQUENCE [LARGE SCALE GENOMIC DNA]</scope>
    <source>
        <strain evidence="3 4">1105248</strain>
    </source>
</reference>
<protein>
    <recommendedName>
        <fullName evidence="5">Lipoprotein</fullName>
    </recommendedName>
</protein>
<evidence type="ECO:0000256" key="2">
    <source>
        <dbReference type="SAM" id="SignalP"/>
    </source>
</evidence>
<feature type="compositionally biased region" description="Basic and acidic residues" evidence="1">
    <location>
        <begin position="80"/>
        <end position="97"/>
    </location>
</feature>
<dbReference type="PROSITE" id="PS51257">
    <property type="entry name" value="PROKAR_LIPOPROTEIN"/>
    <property type="match status" value="1"/>
</dbReference>
<evidence type="ECO:0000313" key="3">
    <source>
        <dbReference type="EMBL" id="OPA78909.1"/>
    </source>
</evidence>
<dbReference type="RefSeq" id="WP_069632420.1">
    <property type="nucleotide sequence ID" value="NZ_MCRK01000024.1"/>
</dbReference>
<evidence type="ECO:0000313" key="4">
    <source>
        <dbReference type="Proteomes" id="UP000189728"/>
    </source>
</evidence>
<evidence type="ECO:0000256" key="1">
    <source>
        <dbReference type="SAM" id="MobiDB-lite"/>
    </source>
</evidence>
<gene>
    <name evidence="3" type="ORF">BFG04_02475</name>
</gene>
<evidence type="ECO:0008006" key="5">
    <source>
        <dbReference type="Google" id="ProtNLM"/>
    </source>
</evidence>
<organism evidence="3 4">
    <name type="scientific">Campylobacter pinnipediorum subsp. pinnipediorum</name>
    <dbReference type="NCBI Taxonomy" id="1660067"/>
    <lineage>
        <taxon>Bacteria</taxon>
        <taxon>Pseudomonadati</taxon>
        <taxon>Campylobacterota</taxon>
        <taxon>Epsilonproteobacteria</taxon>
        <taxon>Campylobacterales</taxon>
        <taxon>Campylobacteraceae</taxon>
        <taxon>Campylobacter</taxon>
    </lineage>
</organism>
<comment type="caution">
    <text evidence="3">The sequence shown here is derived from an EMBL/GenBank/DDBJ whole genome shotgun (WGS) entry which is preliminary data.</text>
</comment>
<feature type="signal peptide" evidence="2">
    <location>
        <begin position="1"/>
        <end position="20"/>
    </location>
</feature>
<keyword evidence="2" id="KW-0732">Signal</keyword>
<dbReference type="Proteomes" id="UP000189728">
    <property type="component" value="Unassembled WGS sequence"/>
</dbReference>
<dbReference type="AlphaFoldDB" id="A0AAX0LAU5"/>
<name>A0AAX0LAU5_9BACT</name>
<accession>A0AAX0LAU5</accession>
<dbReference type="EMBL" id="MCRK01000024">
    <property type="protein sequence ID" value="OPA78909.1"/>
    <property type="molecule type" value="Genomic_DNA"/>
</dbReference>
<sequence length="104" mass="11973">MKKYALLLATLAFLVGCAKNSDMMTPKADMHISHQHDNNVTHEHKHATDMKNGCSMDKKCKIMDEMPKDHNHMHMMKGKMPKDHNHMHMMKDDKKPECACSKGK</sequence>